<feature type="region of interest" description="Disordered" evidence="1">
    <location>
        <begin position="180"/>
        <end position="236"/>
    </location>
</feature>
<keyword evidence="2" id="KW-1133">Transmembrane helix</keyword>
<dbReference type="PANTHER" id="PTHR38687">
    <property type="entry name" value="CELL DIVISION PROTEIN DEDD-RELATED"/>
    <property type="match status" value="1"/>
</dbReference>
<evidence type="ECO:0000256" key="1">
    <source>
        <dbReference type="SAM" id="MobiDB-lite"/>
    </source>
</evidence>
<dbReference type="Gene3D" id="3.30.70.1070">
    <property type="entry name" value="Sporulation related repeat"/>
    <property type="match status" value="1"/>
</dbReference>
<feature type="transmembrane region" description="Helical" evidence="2">
    <location>
        <begin position="72"/>
        <end position="90"/>
    </location>
</feature>
<organism evidence="4 5">
    <name type="scientific">Collimonas pratensis</name>
    <dbReference type="NCBI Taxonomy" id="279113"/>
    <lineage>
        <taxon>Bacteria</taxon>
        <taxon>Pseudomonadati</taxon>
        <taxon>Pseudomonadota</taxon>
        <taxon>Betaproteobacteria</taxon>
        <taxon>Burkholderiales</taxon>
        <taxon>Oxalobacteraceae</taxon>
        <taxon>Collimonas</taxon>
    </lineage>
</organism>
<accession>A0ABM5Z7R6</accession>
<evidence type="ECO:0000259" key="3">
    <source>
        <dbReference type="PROSITE" id="PS51724"/>
    </source>
</evidence>
<dbReference type="InterPro" id="IPR007730">
    <property type="entry name" value="SPOR-like_dom"/>
</dbReference>
<name>A0ABM5Z7R6_9BURK</name>
<dbReference type="InterPro" id="IPR036680">
    <property type="entry name" value="SPOR-like_sf"/>
</dbReference>
<dbReference type="RefSeq" id="WP_062116027.1">
    <property type="nucleotide sequence ID" value="NZ_CP013236.1"/>
</dbReference>
<keyword evidence="2" id="KW-0472">Membrane</keyword>
<evidence type="ECO:0000256" key="2">
    <source>
        <dbReference type="SAM" id="Phobius"/>
    </source>
</evidence>
<proteinExistence type="predicted"/>
<feature type="region of interest" description="Disordered" evidence="1">
    <location>
        <begin position="1"/>
        <end position="33"/>
    </location>
</feature>
<dbReference type="SUPFAM" id="SSF110997">
    <property type="entry name" value="Sporulation related repeat"/>
    <property type="match status" value="1"/>
</dbReference>
<dbReference type="PROSITE" id="PS51724">
    <property type="entry name" value="SPOR"/>
    <property type="match status" value="1"/>
</dbReference>
<gene>
    <name evidence="4" type="ORF">CPter291_2902</name>
</gene>
<keyword evidence="5" id="KW-1185">Reference proteome</keyword>
<feature type="domain" description="SPOR" evidence="3">
    <location>
        <begin position="234"/>
        <end position="312"/>
    </location>
</feature>
<evidence type="ECO:0000313" key="5">
    <source>
        <dbReference type="Proteomes" id="UP000074914"/>
    </source>
</evidence>
<dbReference type="PANTHER" id="PTHR38687:SF1">
    <property type="entry name" value="CELL DIVISION PROTEIN DEDD"/>
    <property type="match status" value="1"/>
</dbReference>
<dbReference type="EMBL" id="CP013236">
    <property type="protein sequence ID" value="AMP15154.1"/>
    <property type="molecule type" value="Genomic_DNA"/>
</dbReference>
<evidence type="ECO:0000313" key="4">
    <source>
        <dbReference type="EMBL" id="AMP15154.1"/>
    </source>
</evidence>
<protein>
    <submittedName>
        <fullName evidence="4">Sporulation related domain protein</fullName>
    </submittedName>
</protein>
<reference evidence="4 5" key="1">
    <citation type="submission" date="2015-11" db="EMBL/GenBank/DDBJ databases">
        <title>Exploring the genomic traits of fungus-feeding bacterial genus Collimonas.</title>
        <authorList>
            <person name="Song C."/>
            <person name="Schmidt R."/>
            <person name="de Jager V."/>
            <person name="Krzyzanowska D."/>
            <person name="Jongedijk E."/>
            <person name="Cankar K."/>
            <person name="Beekwilder J."/>
            <person name="van Veen A."/>
            <person name="de Boer W."/>
            <person name="van Veen J.A."/>
            <person name="Garbeva P."/>
        </authorList>
    </citation>
    <scope>NUCLEOTIDE SEQUENCE [LARGE SCALE GENOMIC DNA]</scope>
    <source>
        <strain evidence="4 5">Ter291</strain>
    </source>
</reference>
<sequence>MGLFSFLRKNKQQTDPDQGIYRSKADTGIGPDAEQAELPLRARKARAGKAANQQNEAVDPVLPEKKRARRRLVGAVALVLGVVIVLPMILDSEPKPLADDIAIQIPSRDTQAASASASAAASVNSSGLDKQEEIVDPASSVPAATAAVKPPAAAAPAATVPAAAVKPAVPDSLAVVTPPMPAPKPAAPVVTPKPEAKPKAEAKPKPEPTADKSDDSARALAILDGHSDAAPAPEKKPGKFVLQVAALASQDKVNELQGKLKEAGIRSYTQKVPTASGERIRIRVGPFSSKEEAEKARAKLAKLGLSGSLIPG</sequence>
<dbReference type="Proteomes" id="UP000074914">
    <property type="component" value="Chromosome"/>
</dbReference>
<keyword evidence="2" id="KW-0812">Transmembrane</keyword>
<dbReference type="InterPro" id="IPR052521">
    <property type="entry name" value="Cell_div_SPOR-domain"/>
</dbReference>
<feature type="compositionally biased region" description="Basic and acidic residues" evidence="1">
    <location>
        <begin position="194"/>
        <end position="217"/>
    </location>
</feature>
<dbReference type="Pfam" id="PF05036">
    <property type="entry name" value="SPOR"/>
    <property type="match status" value="1"/>
</dbReference>